<feature type="transmembrane region" description="Helical" evidence="6">
    <location>
        <begin position="500"/>
        <end position="520"/>
    </location>
</feature>
<keyword evidence="2" id="KW-1003">Cell membrane</keyword>
<dbReference type="EMBL" id="RKRA01000001">
    <property type="protein sequence ID" value="RPF26619.1"/>
    <property type="molecule type" value="Genomic_DNA"/>
</dbReference>
<feature type="transmembrane region" description="Helical" evidence="6">
    <location>
        <begin position="208"/>
        <end position="227"/>
    </location>
</feature>
<feature type="transmembrane region" description="Helical" evidence="6">
    <location>
        <begin position="347"/>
        <end position="368"/>
    </location>
</feature>
<accession>A0A3N4YZV4</accession>
<feature type="transmembrane region" description="Helical" evidence="6">
    <location>
        <begin position="472"/>
        <end position="493"/>
    </location>
</feature>
<dbReference type="GO" id="GO:0005886">
    <property type="term" value="C:plasma membrane"/>
    <property type="evidence" value="ECO:0007669"/>
    <property type="project" value="UniProtKB-SubCell"/>
</dbReference>
<evidence type="ECO:0000256" key="4">
    <source>
        <dbReference type="ARBA" id="ARBA00022989"/>
    </source>
</evidence>
<evidence type="ECO:0000256" key="1">
    <source>
        <dbReference type="ARBA" id="ARBA00004651"/>
    </source>
</evidence>
<feature type="transmembrane region" description="Helical" evidence="6">
    <location>
        <begin position="266"/>
        <end position="288"/>
    </location>
</feature>
<evidence type="ECO:0000313" key="9">
    <source>
        <dbReference type="Proteomes" id="UP000280726"/>
    </source>
</evidence>
<reference evidence="8 9" key="1">
    <citation type="submission" date="2018-11" db="EMBL/GenBank/DDBJ databases">
        <title>Sequencing the genomes of 1000 actinobacteria strains.</title>
        <authorList>
            <person name="Klenk H.-P."/>
        </authorList>
    </citation>
    <scope>NUCLEOTIDE SEQUENCE [LARGE SCALE GENOMIC DNA]</scope>
    <source>
        <strain evidence="8 9">DSM 14418</strain>
    </source>
</reference>
<sequence length="538" mass="56098">MTDTVLGLPFLPVFPPLLAITMVILTRKVLLSLGVGIVTAALVVAELDVPGALRLVAESFAGIFWADGGVNTWNVYIIAFLLILGVLAAFILMSGGSRAFGRWAMERVSTRRGSQLLAAALGIVIFIDDYFNALAVGQVAKPVTDRNRVSRAKLAYIIDSTSAPVCVVAPFSSWGASIIGIIAPILLAAGMSEVTAFQAFVAMMPMNYYVWTALAMVFAVAVLRVDVGPMRREEVRALAAGRPFDPAKTIPGELSADLPVHRPGSISAMVVPFVALVAGVVGAIVWTGHTRSGSWDLIEIFANTLVTESLVVGGLLGLGAALVYYAKDTRSNERFGSGTFRDGWVQGVRSMLPAVYILVLAWMTVALIEQLGTGEYLAGLVSDAGLEPRFLIPTMFVVASLMAFATGTSWGSFGILLPIAGQIMTEVGSAELLLPALAAVLGGAVVGDHVSPISDTTILSSTGAGANLMDHVLTQLPYALAAATAALAGYVVLAVSGSTWLGLLAALAGVAALVAAARAVRPPVEEHPEVVESVRVTA</sequence>
<dbReference type="OrthoDB" id="9762978at2"/>
<feature type="transmembrane region" description="Helical" evidence="6">
    <location>
        <begin position="300"/>
        <end position="326"/>
    </location>
</feature>
<evidence type="ECO:0000313" key="8">
    <source>
        <dbReference type="EMBL" id="RPF26619.1"/>
    </source>
</evidence>
<feature type="transmembrane region" description="Helical" evidence="6">
    <location>
        <begin position="432"/>
        <end position="452"/>
    </location>
</feature>
<feature type="domain" description="Na+/H+ antiporter NhaC-like C-terminal" evidence="7">
    <location>
        <begin position="165"/>
        <end position="494"/>
    </location>
</feature>
<feature type="transmembrane region" description="Helical" evidence="6">
    <location>
        <begin position="73"/>
        <end position="95"/>
    </location>
</feature>
<evidence type="ECO:0000256" key="2">
    <source>
        <dbReference type="ARBA" id="ARBA00022475"/>
    </source>
</evidence>
<keyword evidence="3 6" id="KW-0812">Transmembrane</keyword>
<keyword evidence="5 6" id="KW-0472">Membrane</keyword>
<dbReference type="Pfam" id="PF03553">
    <property type="entry name" value="Na_H_antiporter"/>
    <property type="match status" value="1"/>
</dbReference>
<organism evidence="8 9">
    <name type="scientific">Georgenia muralis</name>
    <dbReference type="NCBI Taxonomy" id="154117"/>
    <lineage>
        <taxon>Bacteria</taxon>
        <taxon>Bacillati</taxon>
        <taxon>Actinomycetota</taxon>
        <taxon>Actinomycetes</taxon>
        <taxon>Micrococcales</taxon>
        <taxon>Bogoriellaceae</taxon>
        <taxon>Georgenia</taxon>
    </lineage>
</organism>
<protein>
    <submittedName>
        <fullName evidence="8">Na+/H+ antiporter NhaC</fullName>
    </submittedName>
</protein>
<gene>
    <name evidence="8" type="ORF">EDD32_1067</name>
</gene>
<dbReference type="RefSeq" id="WP_123915479.1">
    <property type="nucleotide sequence ID" value="NZ_RKRA01000001.1"/>
</dbReference>
<feature type="transmembrane region" description="Helical" evidence="6">
    <location>
        <begin position="6"/>
        <end position="25"/>
    </location>
</feature>
<dbReference type="PANTHER" id="PTHR43478">
    <property type="entry name" value="NA+/H+ ANTIPORTER-RELATED"/>
    <property type="match status" value="1"/>
</dbReference>
<feature type="transmembrane region" description="Helical" evidence="6">
    <location>
        <begin position="30"/>
        <end position="53"/>
    </location>
</feature>
<evidence type="ECO:0000256" key="3">
    <source>
        <dbReference type="ARBA" id="ARBA00022692"/>
    </source>
</evidence>
<comment type="subcellular location">
    <subcellularLocation>
        <location evidence="1">Cell membrane</location>
        <topology evidence="1">Multi-pass membrane protein</topology>
    </subcellularLocation>
</comment>
<proteinExistence type="predicted"/>
<evidence type="ECO:0000259" key="7">
    <source>
        <dbReference type="Pfam" id="PF03553"/>
    </source>
</evidence>
<dbReference type="InterPro" id="IPR018461">
    <property type="entry name" value="Na/H_Antiport_NhaC-like_C"/>
</dbReference>
<keyword evidence="4 6" id="KW-1133">Transmembrane helix</keyword>
<keyword evidence="9" id="KW-1185">Reference proteome</keyword>
<feature type="transmembrane region" description="Helical" evidence="6">
    <location>
        <begin position="390"/>
        <end position="420"/>
    </location>
</feature>
<name>A0A3N4YZV4_9MICO</name>
<comment type="caution">
    <text evidence="8">The sequence shown here is derived from an EMBL/GenBank/DDBJ whole genome shotgun (WGS) entry which is preliminary data.</text>
</comment>
<evidence type="ECO:0000256" key="5">
    <source>
        <dbReference type="ARBA" id="ARBA00023136"/>
    </source>
</evidence>
<dbReference type="AlphaFoldDB" id="A0A3N4YZV4"/>
<evidence type="ECO:0000256" key="6">
    <source>
        <dbReference type="SAM" id="Phobius"/>
    </source>
</evidence>
<dbReference type="PANTHER" id="PTHR43478:SF1">
    <property type="entry name" value="NA+_H+ ANTIPORTER NHAC-LIKE C-TERMINAL DOMAIN-CONTAINING PROTEIN"/>
    <property type="match status" value="1"/>
</dbReference>
<dbReference type="Proteomes" id="UP000280726">
    <property type="component" value="Unassembled WGS sequence"/>
</dbReference>